<comment type="similarity">
    <text evidence="1">Belongs to the 'phage' integrase family.</text>
</comment>
<sequence>MKISKYTDKKTNKTMYRVKGYLGTDPITGKKIYKNMSGFAKKRDAEIAERKAKQEFLKAGTINTDRLKFEEVAKIWLETYEMSNIKESTFQIQRDIVLNHIVPILGKHYVDKITPIMCQSLVNKFTREFTNYSNMIGLATRILEYARKTLKLIDDNPMKDVERPRKARKLKSERYEAPYFSREELVYFLECAKKMDDPKAYAIIHLMSFTGIREGEACGLMWKDFDEVNNTITIERAIIRGKNFEKKVGTTKSPASERTISIDDETAQVLRNWKSKQKEIMFMLGYNTSGKNQFMFTNDKNEFYQPLYAYDRIKAVCKKFPEIGKMTAHGLRHSHVTLLLEAGMSIKEVQERLGHENTKMVLEVYSHINKESSKKIGNDFADFVKKVNG</sequence>
<dbReference type="Gene3D" id="1.10.150.130">
    <property type="match status" value="1"/>
</dbReference>
<protein>
    <submittedName>
        <fullName evidence="6">Tyrosine-type recombinase/integrase</fullName>
    </submittedName>
</protein>
<gene>
    <name evidence="6" type="ORF">OZ415_01200</name>
</gene>
<evidence type="ECO:0000313" key="6">
    <source>
        <dbReference type="EMBL" id="WAT24754.1"/>
    </source>
</evidence>
<keyword evidence="4" id="KW-0233">DNA recombination</keyword>
<feature type="domain" description="Tyr recombinase" evidence="5">
    <location>
        <begin position="175"/>
        <end position="378"/>
    </location>
</feature>
<name>A0AA47G9G4_9LACT</name>
<dbReference type="GO" id="GO:0003677">
    <property type="term" value="F:DNA binding"/>
    <property type="evidence" value="ECO:0007669"/>
    <property type="project" value="UniProtKB-KW"/>
</dbReference>
<dbReference type="AlphaFoldDB" id="A0AA47G9G4"/>
<keyword evidence="3" id="KW-0238">DNA-binding</keyword>
<dbReference type="RefSeq" id="WP_269105129.1">
    <property type="nucleotide sequence ID" value="NZ_CP114063.1"/>
</dbReference>
<evidence type="ECO:0000313" key="7">
    <source>
        <dbReference type="Proteomes" id="UP001164714"/>
    </source>
</evidence>
<evidence type="ECO:0000259" key="5">
    <source>
        <dbReference type="PROSITE" id="PS51898"/>
    </source>
</evidence>
<dbReference type="GO" id="GO:0015074">
    <property type="term" value="P:DNA integration"/>
    <property type="evidence" value="ECO:0007669"/>
    <property type="project" value="UniProtKB-KW"/>
</dbReference>
<dbReference type="PROSITE" id="PS51898">
    <property type="entry name" value="TYR_RECOMBINASE"/>
    <property type="match status" value="1"/>
</dbReference>
<evidence type="ECO:0000256" key="3">
    <source>
        <dbReference type="ARBA" id="ARBA00023125"/>
    </source>
</evidence>
<dbReference type="Pfam" id="PF14657">
    <property type="entry name" value="Arm-DNA-bind_4"/>
    <property type="match status" value="1"/>
</dbReference>
<organism evidence="6 7">
    <name type="scientific">Aerococcus urinaeequi</name>
    <dbReference type="NCBI Taxonomy" id="51665"/>
    <lineage>
        <taxon>Bacteria</taxon>
        <taxon>Bacillati</taxon>
        <taxon>Bacillota</taxon>
        <taxon>Bacilli</taxon>
        <taxon>Lactobacillales</taxon>
        <taxon>Aerococcaceae</taxon>
        <taxon>Aerococcus</taxon>
    </lineage>
</organism>
<dbReference type="PANTHER" id="PTHR30629">
    <property type="entry name" value="PROPHAGE INTEGRASE"/>
    <property type="match status" value="1"/>
</dbReference>
<dbReference type="InterPro" id="IPR013762">
    <property type="entry name" value="Integrase-like_cat_sf"/>
</dbReference>
<proteinExistence type="inferred from homology"/>
<dbReference type="InterPro" id="IPR011010">
    <property type="entry name" value="DNA_brk_join_enz"/>
</dbReference>
<dbReference type="Pfam" id="PF00589">
    <property type="entry name" value="Phage_integrase"/>
    <property type="match status" value="1"/>
</dbReference>
<dbReference type="InterPro" id="IPR010998">
    <property type="entry name" value="Integrase_recombinase_N"/>
</dbReference>
<dbReference type="Proteomes" id="UP001164714">
    <property type="component" value="Chromosome"/>
</dbReference>
<dbReference type="Gene3D" id="1.10.443.10">
    <property type="entry name" value="Intergrase catalytic core"/>
    <property type="match status" value="1"/>
</dbReference>
<dbReference type="GO" id="GO:0006310">
    <property type="term" value="P:DNA recombination"/>
    <property type="evidence" value="ECO:0007669"/>
    <property type="project" value="UniProtKB-KW"/>
</dbReference>
<evidence type="ECO:0000256" key="1">
    <source>
        <dbReference type="ARBA" id="ARBA00008857"/>
    </source>
</evidence>
<dbReference type="Pfam" id="PF14659">
    <property type="entry name" value="Phage_int_SAM_3"/>
    <property type="match status" value="1"/>
</dbReference>
<dbReference type="SUPFAM" id="SSF56349">
    <property type="entry name" value="DNA breaking-rejoining enzymes"/>
    <property type="match status" value="1"/>
</dbReference>
<keyword evidence="2" id="KW-0229">DNA integration</keyword>
<dbReference type="InterPro" id="IPR028259">
    <property type="entry name" value="AP2-like_int_N"/>
</dbReference>
<reference evidence="6" key="1">
    <citation type="submission" date="2022-12" db="EMBL/GenBank/DDBJ databases">
        <title>Whole genome sequence analysis of a duck derived balloon bacteium Aerococcus urinaeequi henan2020.</title>
        <authorList>
            <person name="Zhang H."/>
            <person name="Qiao H.X."/>
            <person name="Bian C.Z."/>
            <person name="Shu J.C."/>
        </authorList>
    </citation>
    <scope>NUCLEOTIDE SEQUENCE</scope>
    <source>
        <strain evidence="6">2020-HN-1</strain>
    </source>
</reference>
<dbReference type="InterPro" id="IPR002104">
    <property type="entry name" value="Integrase_catalytic"/>
</dbReference>
<dbReference type="EMBL" id="CP114063">
    <property type="protein sequence ID" value="WAT24754.1"/>
    <property type="molecule type" value="Genomic_DNA"/>
</dbReference>
<dbReference type="PANTHER" id="PTHR30629:SF6">
    <property type="entry name" value="PROPHAGE INTEGRASE INTA-RELATED"/>
    <property type="match status" value="1"/>
</dbReference>
<accession>A0AA47G9G4</accession>
<evidence type="ECO:0000256" key="4">
    <source>
        <dbReference type="ARBA" id="ARBA00023172"/>
    </source>
</evidence>
<dbReference type="CDD" id="cd01189">
    <property type="entry name" value="INT_ICEBs1_C_like"/>
    <property type="match status" value="1"/>
</dbReference>
<dbReference type="InterPro" id="IPR050808">
    <property type="entry name" value="Phage_Integrase"/>
</dbReference>
<dbReference type="InterPro" id="IPR004107">
    <property type="entry name" value="Integrase_SAM-like_N"/>
</dbReference>
<evidence type="ECO:0000256" key="2">
    <source>
        <dbReference type="ARBA" id="ARBA00022908"/>
    </source>
</evidence>